<feature type="chain" id="PRO_5001600952" evidence="14">
    <location>
        <begin position="26"/>
        <end position="1060"/>
    </location>
</feature>
<keyword evidence="8" id="KW-0067">ATP-binding</keyword>
<evidence type="ECO:0000256" key="10">
    <source>
        <dbReference type="ARBA" id="ARBA00023136"/>
    </source>
</evidence>
<keyword evidence="7" id="KW-0547">Nucleotide-binding</keyword>
<dbReference type="eggNOG" id="ENOG502QWF1">
    <property type="taxonomic scope" value="Eukaryota"/>
</dbReference>
<feature type="signal peptide" evidence="14">
    <location>
        <begin position="1"/>
        <end position="25"/>
    </location>
</feature>
<keyword evidence="11 16" id="KW-0675">Receptor</keyword>
<dbReference type="Proteomes" id="UP000026915">
    <property type="component" value="Chromosome 1"/>
</dbReference>
<dbReference type="InterPro" id="IPR053059">
    <property type="entry name" value="Inactive_SerThr-Kinase_ABA"/>
</dbReference>
<keyword evidence="2" id="KW-0597">Phosphoprotein</keyword>
<dbReference type="GO" id="GO:0004672">
    <property type="term" value="F:protein kinase activity"/>
    <property type="evidence" value="ECO:0000318"/>
    <property type="project" value="GO_Central"/>
</dbReference>
<dbReference type="Gene3D" id="1.10.510.10">
    <property type="entry name" value="Transferase(Phosphotransferase) domain 1"/>
    <property type="match status" value="1"/>
</dbReference>
<dbReference type="InterPro" id="IPR013210">
    <property type="entry name" value="LRR_N_plant-typ"/>
</dbReference>
<keyword evidence="3" id="KW-0433">Leucine-rich repeat</keyword>
<dbReference type="AlphaFoldDB" id="A0A061DIZ6"/>
<evidence type="ECO:0000256" key="12">
    <source>
        <dbReference type="SAM" id="MobiDB-lite"/>
    </source>
</evidence>
<dbReference type="FunFam" id="3.80.10.10:FF:000400">
    <property type="entry name" value="Nuclear pore complex protein NUP107"/>
    <property type="match status" value="1"/>
</dbReference>
<dbReference type="PRINTS" id="PR00019">
    <property type="entry name" value="LEURICHRPT"/>
</dbReference>
<feature type="region of interest" description="Disordered" evidence="12">
    <location>
        <begin position="710"/>
        <end position="740"/>
    </location>
</feature>
<dbReference type="SMART" id="SM00369">
    <property type="entry name" value="LRR_TYP"/>
    <property type="match status" value="6"/>
</dbReference>
<dbReference type="HOGENOM" id="CLU_000288_22_1_1"/>
<accession>A0A061DIZ6</accession>
<feature type="transmembrane region" description="Helical" evidence="13">
    <location>
        <begin position="606"/>
        <end position="626"/>
    </location>
</feature>
<dbReference type="Pfam" id="PF08263">
    <property type="entry name" value="LRRNT_2"/>
    <property type="match status" value="1"/>
</dbReference>
<dbReference type="PANTHER" id="PTHR48003">
    <property type="entry name" value="OS07G0626500 PROTEIN"/>
    <property type="match status" value="1"/>
</dbReference>
<evidence type="ECO:0000256" key="5">
    <source>
        <dbReference type="ARBA" id="ARBA00022729"/>
    </source>
</evidence>
<keyword evidence="10 13" id="KW-0472">Membrane</keyword>
<feature type="compositionally biased region" description="Polar residues" evidence="12">
    <location>
        <begin position="710"/>
        <end position="725"/>
    </location>
</feature>
<comment type="subcellular location">
    <subcellularLocation>
        <location evidence="1">Membrane</location>
        <topology evidence="1">Single-pass membrane protein</topology>
    </subcellularLocation>
</comment>
<evidence type="ECO:0000259" key="15">
    <source>
        <dbReference type="PROSITE" id="PS50011"/>
    </source>
</evidence>
<evidence type="ECO:0000256" key="1">
    <source>
        <dbReference type="ARBA" id="ARBA00004167"/>
    </source>
</evidence>
<dbReference type="FunCoup" id="A0A061DIZ6">
    <property type="interactions" value="1752"/>
</dbReference>
<evidence type="ECO:0000256" key="2">
    <source>
        <dbReference type="ARBA" id="ARBA00022553"/>
    </source>
</evidence>
<evidence type="ECO:0000256" key="8">
    <source>
        <dbReference type="ARBA" id="ARBA00022840"/>
    </source>
</evidence>
<keyword evidence="6" id="KW-0677">Repeat</keyword>
<evidence type="ECO:0000256" key="7">
    <source>
        <dbReference type="ARBA" id="ARBA00022741"/>
    </source>
</evidence>
<dbReference type="GO" id="GO:0005886">
    <property type="term" value="C:plasma membrane"/>
    <property type="evidence" value="ECO:0000318"/>
    <property type="project" value="GO_Central"/>
</dbReference>
<dbReference type="SUPFAM" id="SSF56112">
    <property type="entry name" value="Protein kinase-like (PK-like)"/>
    <property type="match status" value="1"/>
</dbReference>
<dbReference type="InterPro" id="IPR000719">
    <property type="entry name" value="Prot_kinase_dom"/>
</dbReference>
<dbReference type="Gene3D" id="3.80.10.10">
    <property type="entry name" value="Ribonuclease Inhibitor"/>
    <property type="match status" value="2"/>
</dbReference>
<organism evidence="16 17">
    <name type="scientific">Theobroma cacao</name>
    <name type="common">Cacao</name>
    <name type="synonym">Cocoa</name>
    <dbReference type="NCBI Taxonomy" id="3641"/>
    <lineage>
        <taxon>Eukaryota</taxon>
        <taxon>Viridiplantae</taxon>
        <taxon>Streptophyta</taxon>
        <taxon>Embryophyta</taxon>
        <taxon>Tracheophyta</taxon>
        <taxon>Spermatophyta</taxon>
        <taxon>Magnoliopsida</taxon>
        <taxon>eudicotyledons</taxon>
        <taxon>Gunneridae</taxon>
        <taxon>Pentapetalae</taxon>
        <taxon>rosids</taxon>
        <taxon>malvids</taxon>
        <taxon>Malvales</taxon>
        <taxon>Malvaceae</taxon>
        <taxon>Byttnerioideae</taxon>
        <taxon>Theobroma</taxon>
    </lineage>
</organism>
<dbReference type="SUPFAM" id="SSF52058">
    <property type="entry name" value="L domain-like"/>
    <property type="match status" value="1"/>
</dbReference>
<dbReference type="Pfam" id="PF00560">
    <property type="entry name" value="LRR_1"/>
    <property type="match status" value="5"/>
</dbReference>
<dbReference type="Pfam" id="PF00069">
    <property type="entry name" value="Pkinase"/>
    <property type="match status" value="1"/>
</dbReference>
<dbReference type="InterPro" id="IPR003591">
    <property type="entry name" value="Leu-rich_rpt_typical-subtyp"/>
</dbReference>
<evidence type="ECO:0000313" key="17">
    <source>
        <dbReference type="Proteomes" id="UP000026915"/>
    </source>
</evidence>
<dbReference type="GO" id="GO:0005524">
    <property type="term" value="F:ATP binding"/>
    <property type="evidence" value="ECO:0007669"/>
    <property type="project" value="UniProtKB-KW"/>
</dbReference>
<evidence type="ECO:0000256" key="13">
    <source>
        <dbReference type="SAM" id="Phobius"/>
    </source>
</evidence>
<dbReference type="OMA" id="VMDCIDR"/>
<evidence type="ECO:0000256" key="9">
    <source>
        <dbReference type="ARBA" id="ARBA00022989"/>
    </source>
</evidence>
<evidence type="ECO:0000313" key="16">
    <source>
        <dbReference type="EMBL" id="EOX92252.1"/>
    </source>
</evidence>
<dbReference type="FunFam" id="1.10.510.10:FF:000480">
    <property type="entry name" value="Pollen receptor-like kinase 1"/>
    <property type="match status" value="1"/>
</dbReference>
<evidence type="ECO:0000256" key="4">
    <source>
        <dbReference type="ARBA" id="ARBA00022692"/>
    </source>
</evidence>
<dbReference type="GO" id="GO:0099402">
    <property type="term" value="P:plant organ development"/>
    <property type="evidence" value="ECO:0007669"/>
    <property type="project" value="UniProtKB-ARBA"/>
</dbReference>
<gene>
    <name evidence="16" type="ORF">TCM_001226</name>
</gene>
<dbReference type="GO" id="GO:0009653">
    <property type="term" value="P:anatomical structure morphogenesis"/>
    <property type="evidence" value="ECO:0007669"/>
    <property type="project" value="UniProtKB-ARBA"/>
</dbReference>
<dbReference type="Pfam" id="PF13855">
    <property type="entry name" value="LRR_8"/>
    <property type="match status" value="2"/>
</dbReference>
<dbReference type="InterPro" id="IPR011009">
    <property type="entry name" value="Kinase-like_dom_sf"/>
</dbReference>
<dbReference type="FunFam" id="3.30.200.20:FF:000486">
    <property type="entry name" value="Leucine-rich repeat receptor-like protein kinase"/>
    <property type="match status" value="1"/>
</dbReference>
<keyword evidence="5 14" id="KW-0732">Signal</keyword>
<keyword evidence="16" id="KW-0418">Kinase</keyword>
<evidence type="ECO:0000256" key="3">
    <source>
        <dbReference type="ARBA" id="ARBA00022614"/>
    </source>
</evidence>
<keyword evidence="9 13" id="KW-1133">Transmembrane helix</keyword>
<dbReference type="FunFam" id="3.80.10.10:FF:000095">
    <property type="entry name" value="LRR receptor-like serine/threonine-protein kinase GSO1"/>
    <property type="match status" value="1"/>
</dbReference>
<dbReference type="FunFam" id="3.80.10.10:FF:000383">
    <property type="entry name" value="Leucine-rich repeat receptor protein kinase EMS1"/>
    <property type="match status" value="1"/>
</dbReference>
<name>A0A061DIZ6_THECC</name>
<dbReference type="InterPro" id="IPR032675">
    <property type="entry name" value="LRR_dom_sf"/>
</dbReference>
<feature type="domain" description="Protein kinase" evidence="15">
    <location>
        <begin position="780"/>
        <end position="1060"/>
    </location>
</feature>
<sequence>MNLSFSFAFSFYFLLLILFFGFASASGFDPSELRSLLEFKKGIKTDPFDKVLSVWDPDTQPDPTSWTGVSRDPNSGSIVSLNLDRLGLVGDLKFHTLTPLRNLQNLSLSGNAFTGRVAPALGLITSLQHLDLSDNQFVGTIPGRITDLYGLNYLNLSGNKFAGGLPGGFRNLQQLRVLDLHNNALRGDIGELLGELRNVEHVDLSYNEFYGGLSVAVENVSSLANTLRFMNLSHNQLNGGFLKEEAIGLFKNLQVLDLGDNWITGQLPSFGSLPGLHVLRLGKNQLFGPVPEELLVGFVPLEELDLNHNGFTGSIHVINSTTLKVLNLSSNQLSGDLPSSLRSCETVDLSSNMISGDISVMQNWEASLIVLDLSSNKLSGSLPNLSRFEDLNTFNLRNNSLVGTLPSLLDTCPRLSVVELSLNQLSGPIPGGLFTSTTLKNLNLSGNHFTGPIPLQSSRVNELLVMSSYPQMESLDLSNNSLTGGLPSEIGNIARLKLLSLADNELSGQLPSELSKLSNLEYLDLSGNNFKGKIPDKLSPGLNEFNVSGNDLSGPVPENLRGFPKSSFSPGNSLLIFPNGMPSTDSAQNQVNDHARHHGSKGNIRVAIIVASVVAAVMIVFVLLAYHRAQLKEFHGRSGFTETTTAGDAKLGRLSRPSLFKFHQNAQTPQTSSSFSNDHLLTSNSRSLSGQQEFVAEIVEHSAPERVTTFSASVNPNPLDNQSVTSGRKSSPGSPLPSSPRFIEACEQPVILDVYSPDRLAGELFFLDTSLAFTIEELSRAPAEVLGRGSHGTLYKATLHNGHMLTVKWLRVGLVKHKKEFAKEVKKIGSVRHPNFVPVRAYYWGPREQERLLLADYIQCDSLALHLYETTPRRYSPLSFGQRLKVAVEVAQCLLYLHDRGLPHGNLKPTNILLADPEYHACLTDYCLHRLMTPTGIAEQILNLGALGYCAPELAAASKPVPSFKADVYALGVILMELLTRRSAGDIISGQSGAVDLTDWVRLCDQEGRGMDCIDRDIASGEEHLKAMDDLLAISLRCILPVNERPNIRQVYEDLCSISL</sequence>
<evidence type="ECO:0000256" key="11">
    <source>
        <dbReference type="ARBA" id="ARBA00023170"/>
    </source>
</evidence>
<dbReference type="Gene3D" id="3.30.200.20">
    <property type="entry name" value="Phosphorylase Kinase, domain 1"/>
    <property type="match status" value="1"/>
</dbReference>
<dbReference type="GO" id="GO:0009745">
    <property type="term" value="P:sucrose mediated signaling"/>
    <property type="evidence" value="ECO:0000318"/>
    <property type="project" value="GO_Central"/>
</dbReference>
<dbReference type="PROSITE" id="PS50011">
    <property type="entry name" value="PROTEIN_KINASE_DOM"/>
    <property type="match status" value="1"/>
</dbReference>
<dbReference type="PROSITE" id="PS51450">
    <property type="entry name" value="LRR"/>
    <property type="match status" value="2"/>
</dbReference>
<dbReference type="InterPro" id="IPR001611">
    <property type="entry name" value="Leu-rich_rpt"/>
</dbReference>
<evidence type="ECO:0000256" key="6">
    <source>
        <dbReference type="ARBA" id="ARBA00022737"/>
    </source>
</evidence>
<protein>
    <submittedName>
        <fullName evidence="16">Leucine-rich receptor-like protein kinase family protein isoform 1</fullName>
    </submittedName>
</protein>
<keyword evidence="4 13" id="KW-0812">Transmembrane</keyword>
<dbReference type="PANTHER" id="PTHR48003:SF5">
    <property type="entry name" value="OS07G0626500 PROTEIN"/>
    <property type="match status" value="1"/>
</dbReference>
<dbReference type="EMBL" id="CM001879">
    <property type="protein sequence ID" value="EOX92252.1"/>
    <property type="molecule type" value="Genomic_DNA"/>
</dbReference>
<dbReference type="Gramene" id="EOX92252">
    <property type="protein sequence ID" value="EOX92252"/>
    <property type="gene ID" value="TCM_001226"/>
</dbReference>
<dbReference type="InParanoid" id="A0A061DIZ6"/>
<dbReference type="SUPFAM" id="SSF52047">
    <property type="entry name" value="RNI-like"/>
    <property type="match status" value="1"/>
</dbReference>
<keyword evidence="17" id="KW-1185">Reference proteome</keyword>
<evidence type="ECO:0000256" key="14">
    <source>
        <dbReference type="SAM" id="SignalP"/>
    </source>
</evidence>
<reference evidence="16 17" key="1">
    <citation type="journal article" date="2013" name="Genome Biol.">
        <title>The genome sequence of the most widely cultivated cacao type and its use to identify candidate genes regulating pod color.</title>
        <authorList>
            <person name="Motamayor J.C."/>
            <person name="Mockaitis K."/>
            <person name="Schmutz J."/>
            <person name="Haiminen N."/>
            <person name="Iii D.L."/>
            <person name="Cornejo O."/>
            <person name="Findley S.D."/>
            <person name="Zheng P."/>
            <person name="Utro F."/>
            <person name="Royaert S."/>
            <person name="Saski C."/>
            <person name="Jenkins J."/>
            <person name="Podicheti R."/>
            <person name="Zhao M."/>
            <person name="Scheffler B.E."/>
            <person name="Stack J.C."/>
            <person name="Feltus F.A."/>
            <person name="Mustiga G.M."/>
            <person name="Amores F."/>
            <person name="Phillips W."/>
            <person name="Marelli J.P."/>
            <person name="May G.D."/>
            <person name="Shapiro H."/>
            <person name="Ma J."/>
            <person name="Bustamante C.D."/>
            <person name="Schnell R.J."/>
            <person name="Main D."/>
            <person name="Gilbert D."/>
            <person name="Parida L."/>
            <person name="Kuhn D.N."/>
        </authorList>
    </citation>
    <scope>NUCLEOTIDE SEQUENCE [LARGE SCALE GENOMIC DNA]</scope>
    <source>
        <strain evidence="17">cv. Matina 1-6</strain>
    </source>
</reference>
<proteinExistence type="predicted"/>
<keyword evidence="16" id="KW-0808">Transferase</keyword>